<protein>
    <recommendedName>
        <fullName evidence="3">Methanogenesis marker 6 protein</fullName>
    </recommendedName>
</protein>
<feature type="region of interest" description="Disordered" evidence="1">
    <location>
        <begin position="80"/>
        <end position="104"/>
    </location>
</feature>
<name>A0A0W8EY86_9ZZZZ</name>
<gene>
    <name evidence="2" type="ORF">ASZ90_016374</name>
</gene>
<accession>A0A0W8EY86</accession>
<organism evidence="2">
    <name type="scientific">hydrocarbon metagenome</name>
    <dbReference type="NCBI Taxonomy" id="938273"/>
    <lineage>
        <taxon>unclassified sequences</taxon>
        <taxon>metagenomes</taxon>
        <taxon>ecological metagenomes</taxon>
    </lineage>
</organism>
<comment type="caution">
    <text evidence="2">The sequence shown here is derived from an EMBL/GenBank/DDBJ whole genome shotgun (WGS) entry which is preliminary data.</text>
</comment>
<dbReference type="InterPro" id="IPR012025">
    <property type="entry name" value="Methan_mark_6"/>
</dbReference>
<dbReference type="EMBL" id="LNQE01001717">
    <property type="protein sequence ID" value="KUG13438.1"/>
    <property type="molecule type" value="Genomic_DNA"/>
</dbReference>
<sequence>MMIKETCFGLQLTGKEEEVTTIIERLRELDPAHIFVKDRGFPPGDRRRCRANLGGARPGYFGHEFEISLIRHVSKGIEELPGRGAGSVPRPPVPAGSAKLDAKKIQEIIQSEET</sequence>
<evidence type="ECO:0008006" key="3">
    <source>
        <dbReference type="Google" id="ProtNLM"/>
    </source>
</evidence>
<dbReference type="AlphaFoldDB" id="A0A0W8EY86"/>
<proteinExistence type="predicted"/>
<evidence type="ECO:0000256" key="1">
    <source>
        <dbReference type="SAM" id="MobiDB-lite"/>
    </source>
</evidence>
<evidence type="ECO:0000313" key="2">
    <source>
        <dbReference type="EMBL" id="KUG13438.1"/>
    </source>
</evidence>
<dbReference type="Pfam" id="PF09875">
    <property type="entry name" value="DUF2102"/>
    <property type="match status" value="1"/>
</dbReference>
<reference evidence="2" key="1">
    <citation type="journal article" date="2015" name="Proc. Natl. Acad. Sci. U.S.A.">
        <title>Networks of energetic and metabolic interactions define dynamics in microbial communities.</title>
        <authorList>
            <person name="Embree M."/>
            <person name="Liu J.K."/>
            <person name="Al-Bassam M.M."/>
            <person name="Zengler K."/>
        </authorList>
    </citation>
    <scope>NUCLEOTIDE SEQUENCE</scope>
</reference>